<dbReference type="InterPro" id="IPR003439">
    <property type="entry name" value="ABC_transporter-like_ATP-bd"/>
</dbReference>
<organism evidence="7 8">
    <name type="scientific">Quisquiliibacterium transsilvanicum</name>
    <dbReference type="NCBI Taxonomy" id="1549638"/>
    <lineage>
        <taxon>Bacteria</taxon>
        <taxon>Pseudomonadati</taxon>
        <taxon>Pseudomonadota</taxon>
        <taxon>Betaproteobacteria</taxon>
        <taxon>Burkholderiales</taxon>
        <taxon>Burkholderiaceae</taxon>
        <taxon>Quisquiliibacterium</taxon>
    </lineage>
</organism>
<dbReference type="Gene3D" id="3.40.50.300">
    <property type="entry name" value="P-loop containing nucleotide triphosphate hydrolases"/>
    <property type="match status" value="1"/>
</dbReference>
<evidence type="ECO:0000256" key="4">
    <source>
        <dbReference type="ARBA" id="ARBA00022741"/>
    </source>
</evidence>
<keyword evidence="4" id="KW-0547">Nucleotide-binding</keyword>
<dbReference type="InterPro" id="IPR003593">
    <property type="entry name" value="AAA+_ATPase"/>
</dbReference>
<dbReference type="GO" id="GO:0005524">
    <property type="term" value="F:ATP binding"/>
    <property type="evidence" value="ECO:0007669"/>
    <property type="project" value="UniProtKB-KW"/>
</dbReference>
<dbReference type="GO" id="GO:0016887">
    <property type="term" value="F:ATP hydrolysis activity"/>
    <property type="evidence" value="ECO:0007669"/>
    <property type="project" value="InterPro"/>
</dbReference>
<evidence type="ECO:0000256" key="1">
    <source>
        <dbReference type="ARBA" id="ARBA00022448"/>
    </source>
</evidence>
<evidence type="ECO:0000256" key="3">
    <source>
        <dbReference type="ARBA" id="ARBA00022519"/>
    </source>
</evidence>
<dbReference type="PROSITE" id="PS00211">
    <property type="entry name" value="ABC_TRANSPORTER_1"/>
    <property type="match status" value="1"/>
</dbReference>
<keyword evidence="5 7" id="KW-0067">ATP-binding</keyword>
<dbReference type="Proteomes" id="UP000532440">
    <property type="component" value="Unassembled WGS sequence"/>
</dbReference>
<dbReference type="SUPFAM" id="SSF52540">
    <property type="entry name" value="P-loop containing nucleoside triphosphate hydrolases"/>
    <property type="match status" value="1"/>
</dbReference>
<dbReference type="InterPro" id="IPR017871">
    <property type="entry name" value="ABC_transporter-like_CS"/>
</dbReference>
<protein>
    <submittedName>
        <fullName evidence="7">Phospholipid/cholesterol/gamma-HCH transport system ATP-binding protein</fullName>
    </submittedName>
</protein>
<comment type="caution">
    <text evidence="7">The sequence shown here is derived from an EMBL/GenBank/DDBJ whole genome shotgun (WGS) entry which is preliminary data.</text>
</comment>
<accession>A0A7W8MA10</accession>
<dbReference type="RefSeq" id="WP_183970314.1">
    <property type="nucleotide sequence ID" value="NZ_BAABEW010000020.1"/>
</dbReference>
<dbReference type="Pfam" id="PF00005">
    <property type="entry name" value="ABC_tran"/>
    <property type="match status" value="1"/>
</dbReference>
<keyword evidence="8" id="KW-1185">Reference proteome</keyword>
<dbReference type="SMART" id="SM00382">
    <property type="entry name" value="AAA"/>
    <property type="match status" value="1"/>
</dbReference>
<evidence type="ECO:0000256" key="5">
    <source>
        <dbReference type="ARBA" id="ARBA00022840"/>
    </source>
</evidence>
<dbReference type="PANTHER" id="PTHR43023:SF3">
    <property type="entry name" value="PROTEIN TRIGALACTOSYLDIACYLGLYCEROL 3, CHLOROPLASTIC"/>
    <property type="match status" value="1"/>
</dbReference>
<keyword evidence="3" id="KW-0472">Membrane</keyword>
<dbReference type="PROSITE" id="PS50893">
    <property type="entry name" value="ABC_TRANSPORTER_2"/>
    <property type="match status" value="1"/>
</dbReference>
<name>A0A7W8MA10_9BURK</name>
<dbReference type="EMBL" id="JACHGB010000007">
    <property type="protein sequence ID" value="MBB5273566.1"/>
    <property type="molecule type" value="Genomic_DNA"/>
</dbReference>
<feature type="domain" description="ABC transporter" evidence="6">
    <location>
        <begin position="7"/>
        <end position="244"/>
    </location>
</feature>
<gene>
    <name evidence="7" type="ORF">HNQ70_003596</name>
</gene>
<dbReference type="InterPro" id="IPR027417">
    <property type="entry name" value="P-loop_NTPase"/>
</dbReference>
<sequence length="254" mass="27202">MSAEAVIEVEGLRTRIGSQQIHDGLDLRVRRGELVALIGGSGTGKTVLLREMIGLMRPSGGTVRLLGTDVWSASEPQLRALRRRVGVMFQDGALFSSLDVAANVATPLREHTDLPEDLIDDLVGLRIALAGLPPDAAHKMPSMLSGGMKKRAAIARALALEPELLFLDEPTSGLDPVTARSLDRLLRFLCDDLGITVLLVTHDLDTVTGIVDRVIALGKGRVLADGTLDEVRAVDDPWIRDWFAGTGIRAAHGG</sequence>
<evidence type="ECO:0000313" key="7">
    <source>
        <dbReference type="EMBL" id="MBB5273566.1"/>
    </source>
</evidence>
<evidence type="ECO:0000256" key="2">
    <source>
        <dbReference type="ARBA" id="ARBA00022475"/>
    </source>
</evidence>
<evidence type="ECO:0000259" key="6">
    <source>
        <dbReference type="PROSITE" id="PS50893"/>
    </source>
</evidence>
<keyword evidence="3" id="KW-0997">Cell inner membrane</keyword>
<evidence type="ECO:0000313" key="8">
    <source>
        <dbReference type="Proteomes" id="UP000532440"/>
    </source>
</evidence>
<keyword evidence="2" id="KW-1003">Cell membrane</keyword>
<keyword evidence="1" id="KW-0813">Transport</keyword>
<dbReference type="AlphaFoldDB" id="A0A7W8MA10"/>
<dbReference type="PANTHER" id="PTHR43023">
    <property type="entry name" value="PROTEIN TRIGALACTOSYLDIACYLGLYCEROL 3, CHLOROPLASTIC"/>
    <property type="match status" value="1"/>
</dbReference>
<proteinExistence type="predicted"/>
<reference evidence="7 8" key="1">
    <citation type="submission" date="2020-08" db="EMBL/GenBank/DDBJ databases">
        <title>Genomic Encyclopedia of Type Strains, Phase IV (KMG-IV): sequencing the most valuable type-strain genomes for metagenomic binning, comparative biology and taxonomic classification.</title>
        <authorList>
            <person name="Goeker M."/>
        </authorList>
    </citation>
    <scope>NUCLEOTIDE SEQUENCE [LARGE SCALE GENOMIC DNA]</scope>
    <source>
        <strain evidence="7 8">DSM 29781</strain>
    </source>
</reference>